<organism evidence="2 3">
    <name type="scientific">Neobacillus piezotolerans</name>
    <dbReference type="NCBI Taxonomy" id="2259171"/>
    <lineage>
        <taxon>Bacteria</taxon>
        <taxon>Bacillati</taxon>
        <taxon>Bacillota</taxon>
        <taxon>Bacilli</taxon>
        <taxon>Bacillales</taxon>
        <taxon>Bacillaceae</taxon>
        <taxon>Neobacillus</taxon>
    </lineage>
</organism>
<dbReference type="SUPFAM" id="SSF159888">
    <property type="entry name" value="YdhG-like"/>
    <property type="match status" value="1"/>
</dbReference>
<dbReference type="RefSeq" id="WP_115451591.1">
    <property type="nucleotide sequence ID" value="NZ_QNQT01000002.1"/>
</dbReference>
<evidence type="ECO:0000313" key="2">
    <source>
        <dbReference type="EMBL" id="RDU37922.1"/>
    </source>
</evidence>
<comment type="caution">
    <text evidence="2">The sequence shown here is derived from an EMBL/GenBank/DDBJ whole genome shotgun (WGS) entry which is preliminary data.</text>
</comment>
<dbReference type="EMBL" id="QNQT01000002">
    <property type="protein sequence ID" value="RDU37922.1"/>
    <property type="molecule type" value="Genomic_DNA"/>
</dbReference>
<name>A0A3D8GU89_9BACI</name>
<dbReference type="Pfam" id="PF08818">
    <property type="entry name" value="DUF1801"/>
    <property type="match status" value="1"/>
</dbReference>
<sequence>MKNGSEKPVKKKLTGPEQVEEFMGKLQHPLKEEIEEVRKIILSSDTRITEQIKWNAPSYLVDNDDRITFNLKGKGFFRLVFHCGAKVNPEAKNEPLFVDHTGLLEWQANDRAIVKFSEKDDIKAKEDGLRTVISEWIKATC</sequence>
<dbReference type="OrthoDB" id="9811812at2"/>
<protein>
    <submittedName>
        <fullName evidence="2">DUF1801 domain-containing protein</fullName>
    </submittedName>
</protein>
<reference evidence="2 3" key="1">
    <citation type="submission" date="2018-07" db="EMBL/GenBank/DDBJ databases">
        <title>Bacillus sp. YLB-04 draft genome sequence.</title>
        <authorList>
            <person name="Yu L."/>
            <person name="Tang X."/>
        </authorList>
    </citation>
    <scope>NUCLEOTIDE SEQUENCE [LARGE SCALE GENOMIC DNA]</scope>
    <source>
        <strain evidence="2 3">YLB-04</strain>
    </source>
</reference>
<evidence type="ECO:0000259" key="1">
    <source>
        <dbReference type="Pfam" id="PF08818"/>
    </source>
</evidence>
<accession>A0A3D8GU89</accession>
<dbReference type="InterPro" id="IPR014922">
    <property type="entry name" value="YdhG-like"/>
</dbReference>
<dbReference type="AlphaFoldDB" id="A0A3D8GU89"/>
<dbReference type="Gene3D" id="3.90.1150.200">
    <property type="match status" value="1"/>
</dbReference>
<evidence type="ECO:0000313" key="3">
    <source>
        <dbReference type="Proteomes" id="UP000257144"/>
    </source>
</evidence>
<proteinExistence type="predicted"/>
<keyword evidence="3" id="KW-1185">Reference proteome</keyword>
<feature type="domain" description="YdhG-like" evidence="1">
    <location>
        <begin position="31"/>
        <end position="137"/>
    </location>
</feature>
<dbReference type="Proteomes" id="UP000257144">
    <property type="component" value="Unassembled WGS sequence"/>
</dbReference>
<gene>
    <name evidence="2" type="ORF">DRW41_08925</name>
</gene>